<dbReference type="EMBL" id="CP000472">
    <property type="protein sequence ID" value="ACJ29865.1"/>
    <property type="molecule type" value="Genomic_DNA"/>
</dbReference>
<dbReference type="HOGENOM" id="CLU_190060_0_1_6"/>
<feature type="transmembrane region" description="Helical" evidence="1">
    <location>
        <begin position="36"/>
        <end position="60"/>
    </location>
</feature>
<accession>B8CQ02</accession>
<keyword evidence="1" id="KW-1133">Transmembrane helix</keyword>
<dbReference type="Proteomes" id="UP000000753">
    <property type="component" value="Chromosome"/>
</dbReference>
<evidence type="ECO:0000313" key="4">
    <source>
        <dbReference type="Proteomes" id="UP000000753"/>
    </source>
</evidence>
<dbReference type="KEGG" id="swp:swp_3157"/>
<evidence type="ECO:0000256" key="1">
    <source>
        <dbReference type="SAM" id="Phobius"/>
    </source>
</evidence>
<dbReference type="AlphaFoldDB" id="B8CQ02"/>
<organism evidence="3 4">
    <name type="scientific">Shewanella piezotolerans (strain WP3 / JCM 13877)</name>
    <dbReference type="NCBI Taxonomy" id="225849"/>
    <lineage>
        <taxon>Bacteria</taxon>
        <taxon>Pseudomonadati</taxon>
        <taxon>Pseudomonadota</taxon>
        <taxon>Gammaproteobacteria</taxon>
        <taxon>Alteromonadales</taxon>
        <taxon>Shewanellaceae</taxon>
        <taxon>Shewanella</taxon>
    </lineage>
</organism>
<sequence>MRGNTMSLERAIMAFAGMMILLSLALTLWVSHNFVWLTAFIGVNLTQSAYTGFCPAAIVFKKFGFKSEAQLATD</sequence>
<name>B8CQ02_SHEPW</name>
<feature type="transmembrane region" description="Helical" evidence="1">
    <location>
        <begin position="12"/>
        <end position="30"/>
    </location>
</feature>
<evidence type="ECO:0000313" key="3">
    <source>
        <dbReference type="EMBL" id="ACJ29865.1"/>
    </source>
</evidence>
<proteinExistence type="predicted"/>
<gene>
    <name evidence="3" type="ordered locus">swp_3157</name>
</gene>
<dbReference type="STRING" id="225849.swp_3157"/>
<keyword evidence="1" id="KW-0472">Membrane</keyword>
<feature type="domain" description="Inner membrane protein YgaP-like transmembrane" evidence="2">
    <location>
        <begin position="1"/>
        <end position="61"/>
    </location>
</feature>
<dbReference type="InterPro" id="IPR021309">
    <property type="entry name" value="YgaP-like_TM"/>
</dbReference>
<keyword evidence="1" id="KW-0812">Transmembrane</keyword>
<evidence type="ECO:0000259" key="2">
    <source>
        <dbReference type="Pfam" id="PF11127"/>
    </source>
</evidence>
<dbReference type="eggNOG" id="ENOG5032YCZ">
    <property type="taxonomic scope" value="Bacteria"/>
</dbReference>
<reference evidence="3 4" key="1">
    <citation type="journal article" date="2008" name="PLoS ONE">
        <title>Environmental adaptation: genomic analysis of the piezotolerant and psychrotolerant deep-sea iron reducing bacterium Shewanella piezotolerans WP3.</title>
        <authorList>
            <person name="Wang F."/>
            <person name="Wang J."/>
            <person name="Jian H."/>
            <person name="Zhang B."/>
            <person name="Li S."/>
            <person name="Wang F."/>
            <person name="Zeng X."/>
            <person name="Gao L."/>
            <person name="Bartlett D.H."/>
            <person name="Yu J."/>
            <person name="Hu S."/>
            <person name="Xiao X."/>
        </authorList>
    </citation>
    <scope>NUCLEOTIDE SEQUENCE [LARGE SCALE GENOMIC DNA]</scope>
    <source>
        <strain evidence="4">WP3 / JCM 13877</strain>
    </source>
</reference>
<keyword evidence="4" id="KW-1185">Reference proteome</keyword>
<protein>
    <submittedName>
        <fullName evidence="3">Conserved membrane protein</fullName>
    </submittedName>
</protein>
<dbReference type="Pfam" id="PF11127">
    <property type="entry name" value="YgaP-like_TM"/>
    <property type="match status" value="1"/>
</dbReference>
<dbReference type="Gene3D" id="6.10.140.1340">
    <property type="match status" value="1"/>
</dbReference>